<comment type="subcellular location">
    <subcellularLocation>
        <location evidence="1">Cell envelope</location>
    </subcellularLocation>
</comment>
<evidence type="ECO:0000256" key="1">
    <source>
        <dbReference type="ARBA" id="ARBA00004196"/>
    </source>
</evidence>
<proteinExistence type="predicted"/>
<accession>A0A7W6KLW6</accession>
<dbReference type="RefSeq" id="WP_183489221.1">
    <property type="nucleotide sequence ID" value="NZ_JACIDZ010000014.1"/>
</dbReference>
<evidence type="ECO:0000313" key="7">
    <source>
        <dbReference type="Proteomes" id="UP000530571"/>
    </source>
</evidence>
<evidence type="ECO:0000313" key="6">
    <source>
        <dbReference type="EMBL" id="MBB4123719.1"/>
    </source>
</evidence>
<dbReference type="Gene3D" id="2.70.98.70">
    <property type="match status" value="1"/>
</dbReference>
<evidence type="ECO:0000256" key="2">
    <source>
        <dbReference type="ARBA" id="ARBA00022729"/>
    </source>
</evidence>
<dbReference type="InterPro" id="IPR008397">
    <property type="entry name" value="Alginate_lyase_dom"/>
</dbReference>
<dbReference type="Gene3D" id="1.50.10.100">
    <property type="entry name" value="Chondroitin AC/alginate lyase"/>
    <property type="match status" value="1"/>
</dbReference>
<name>A0A7W6KLW6_9HYPH</name>
<evidence type="ECO:0000259" key="5">
    <source>
        <dbReference type="Pfam" id="PF07940"/>
    </source>
</evidence>
<organism evidence="6 7">
    <name type="scientific">Martelella radicis</name>
    <dbReference type="NCBI Taxonomy" id="1397476"/>
    <lineage>
        <taxon>Bacteria</taxon>
        <taxon>Pseudomonadati</taxon>
        <taxon>Pseudomonadota</taxon>
        <taxon>Alphaproteobacteria</taxon>
        <taxon>Hyphomicrobiales</taxon>
        <taxon>Aurantimonadaceae</taxon>
        <taxon>Martelella</taxon>
    </lineage>
</organism>
<gene>
    <name evidence="6" type="ORF">GGR30_003667</name>
</gene>
<keyword evidence="7" id="KW-1185">Reference proteome</keyword>
<dbReference type="SUPFAM" id="SSF48230">
    <property type="entry name" value="Chondroitin AC/alginate lyase"/>
    <property type="match status" value="1"/>
</dbReference>
<evidence type="ECO:0008006" key="8">
    <source>
        <dbReference type="Google" id="ProtNLM"/>
    </source>
</evidence>
<dbReference type="InterPro" id="IPR008929">
    <property type="entry name" value="Chondroitin_lyas"/>
</dbReference>
<feature type="domain" description="Alginate lyase" evidence="4">
    <location>
        <begin position="89"/>
        <end position="283"/>
    </location>
</feature>
<dbReference type="Proteomes" id="UP000530571">
    <property type="component" value="Unassembled WGS sequence"/>
</dbReference>
<protein>
    <recommendedName>
        <fullName evidence="8">Alginate lyase</fullName>
    </recommendedName>
</protein>
<dbReference type="AlphaFoldDB" id="A0A7W6KLW6"/>
<comment type="caution">
    <text evidence="6">The sequence shown here is derived from an EMBL/GenBank/DDBJ whole genome shotgun (WGS) entry which is preliminary data.</text>
</comment>
<dbReference type="GO" id="GO:0016829">
    <property type="term" value="F:lyase activity"/>
    <property type="evidence" value="ECO:0007669"/>
    <property type="project" value="UniProtKB-KW"/>
</dbReference>
<keyword evidence="3" id="KW-0456">Lyase</keyword>
<dbReference type="Pfam" id="PF05426">
    <property type="entry name" value="Alginate_lyase"/>
    <property type="match status" value="1"/>
</dbReference>
<dbReference type="GO" id="GO:0030313">
    <property type="term" value="C:cell envelope"/>
    <property type="evidence" value="ECO:0007669"/>
    <property type="project" value="UniProtKB-SubCell"/>
</dbReference>
<dbReference type="EMBL" id="JACIDZ010000014">
    <property type="protein sequence ID" value="MBB4123719.1"/>
    <property type="molecule type" value="Genomic_DNA"/>
</dbReference>
<keyword evidence="2" id="KW-0732">Signal</keyword>
<evidence type="ECO:0000256" key="3">
    <source>
        <dbReference type="ARBA" id="ARBA00023239"/>
    </source>
</evidence>
<feature type="domain" description="Heparinase II/III-like C-terminal" evidence="5">
    <location>
        <begin position="379"/>
        <end position="558"/>
    </location>
</feature>
<reference evidence="6 7" key="1">
    <citation type="submission" date="2020-08" db="EMBL/GenBank/DDBJ databases">
        <title>Genomic Encyclopedia of Type Strains, Phase IV (KMG-IV): sequencing the most valuable type-strain genomes for metagenomic binning, comparative biology and taxonomic classification.</title>
        <authorList>
            <person name="Goeker M."/>
        </authorList>
    </citation>
    <scope>NUCLEOTIDE SEQUENCE [LARGE SCALE GENOMIC DNA]</scope>
    <source>
        <strain evidence="6 7">DSM 28101</strain>
    </source>
</reference>
<dbReference type="InterPro" id="IPR012480">
    <property type="entry name" value="Hepar_II_III_C"/>
</dbReference>
<dbReference type="Pfam" id="PF07940">
    <property type="entry name" value="Hepar_II_III_C"/>
    <property type="match status" value="1"/>
</dbReference>
<sequence length="738" mass="81728">MVTKMTSPGFAEKARPFSPPAGPVFLEEVEASALSALVAQDSLIGSTLRNERDAFKRFLQAPVDVPGSGPGGSSAHEAHKHNYQMIFSGGRLWQIFRDERYPRRIRDILLAYARRYETLPFAVPNTPNPPGRLFHQILNEHMWLLFSAAGYGSIREWLSEDDQAMIEGHLFSPMVDMFTRTYAHHFDIIHNHGMWASSAVGIAGLATGRRDWLDLAIHGQNGDDRTAGFLAQLSGLFSPSGYYEEGPYYQRFAIQPMLLFAEALERRCPALTIYEFNDQVIRRGFFGALSSVLPDGTFLPLNDALKRMNVDSLGYVIGASTLFRRYGPDPRLLWLAERHGRVWPDVSGGMLSQALEDARERAPEGGLSAPSVELTCGRNGEKGAIGIMRADDGDSGQAVASLDYGTHGLEEHAHFDGLTLGYFAGGHEILRDYGSVRWINMEPKNGGSYLPENITFAKQTIAHNTVTVDEAAQNGGNGQHAMKRHGEHQVFFSENPDCQMMSGAIREFDPGVTMKRTVLLVRHADFEHPVLIDLFRIFADRPHQYDYALYYEGQLVRMDERFSAAESLSPLSEKPGYRHLWKRGEATLEDGATRLTWMQDSEYVSLSLAASRPATLIATLVGAEDPHFNLRPETGLMIRVNAQDAVFAAVVERHGVFDEARELSARTEGQIGGISVLFADGEHALLALSGKRQSWRVAIALKPCSPDTGHHVAGPFGEVTWQGQCAFIANESTFCNAV</sequence>
<dbReference type="GO" id="GO:0042597">
    <property type="term" value="C:periplasmic space"/>
    <property type="evidence" value="ECO:0007669"/>
    <property type="project" value="InterPro"/>
</dbReference>
<evidence type="ECO:0000259" key="4">
    <source>
        <dbReference type="Pfam" id="PF05426"/>
    </source>
</evidence>